<dbReference type="Proteomes" id="UP000026962">
    <property type="component" value="Chromosome 2"/>
</dbReference>
<reference evidence="1" key="2">
    <citation type="submission" date="2018-05" db="EMBL/GenBank/DDBJ databases">
        <title>OpunRS2 (Oryza punctata Reference Sequence Version 2).</title>
        <authorList>
            <person name="Zhang J."/>
            <person name="Kudrna D."/>
            <person name="Lee S."/>
            <person name="Talag J."/>
            <person name="Welchert J."/>
            <person name="Wing R.A."/>
        </authorList>
    </citation>
    <scope>NUCLEOTIDE SEQUENCE [LARGE SCALE GENOMIC DNA]</scope>
</reference>
<proteinExistence type="predicted"/>
<name>A0A0E0JYY3_ORYPU</name>
<dbReference type="HOGENOM" id="CLU_1941509_0_0_1"/>
<protein>
    <submittedName>
        <fullName evidence="1">Uncharacterized protein</fullName>
    </submittedName>
</protein>
<evidence type="ECO:0000313" key="1">
    <source>
        <dbReference type="EnsemblPlants" id="OPUNC02G12290.1"/>
    </source>
</evidence>
<dbReference type="EnsemblPlants" id="OPUNC02G12290.1">
    <property type="protein sequence ID" value="OPUNC02G12290.1"/>
    <property type="gene ID" value="OPUNC02G12290"/>
</dbReference>
<sequence length="130" mass="14081">MTVSLLLHDLYRGPRRPQPHSLGVRRCTPSGLSCPFSLGGFVVWPSGWLRIAAARLAHMVLFCGQGRCSLVPGSLSPCSTLGAHLSVREGGVQLVYALQVSGGPRVRHHGFVGSHQRFKQESLNPFSLQP</sequence>
<dbReference type="Gramene" id="OPUNC02G12290.1">
    <property type="protein sequence ID" value="OPUNC02G12290.1"/>
    <property type="gene ID" value="OPUNC02G12290"/>
</dbReference>
<dbReference type="AlphaFoldDB" id="A0A0E0JYY3"/>
<keyword evidence="2" id="KW-1185">Reference proteome</keyword>
<organism evidence="1">
    <name type="scientific">Oryza punctata</name>
    <name type="common">Red rice</name>
    <dbReference type="NCBI Taxonomy" id="4537"/>
    <lineage>
        <taxon>Eukaryota</taxon>
        <taxon>Viridiplantae</taxon>
        <taxon>Streptophyta</taxon>
        <taxon>Embryophyta</taxon>
        <taxon>Tracheophyta</taxon>
        <taxon>Spermatophyta</taxon>
        <taxon>Magnoliopsida</taxon>
        <taxon>Liliopsida</taxon>
        <taxon>Poales</taxon>
        <taxon>Poaceae</taxon>
        <taxon>BOP clade</taxon>
        <taxon>Oryzoideae</taxon>
        <taxon>Oryzeae</taxon>
        <taxon>Oryzinae</taxon>
        <taxon>Oryza</taxon>
    </lineage>
</organism>
<evidence type="ECO:0000313" key="2">
    <source>
        <dbReference type="Proteomes" id="UP000026962"/>
    </source>
</evidence>
<reference evidence="1" key="1">
    <citation type="submission" date="2015-04" db="UniProtKB">
        <authorList>
            <consortium name="EnsemblPlants"/>
        </authorList>
    </citation>
    <scope>IDENTIFICATION</scope>
</reference>
<accession>A0A0E0JYY3</accession>